<evidence type="ECO:0000256" key="7">
    <source>
        <dbReference type="SAM" id="Phobius"/>
    </source>
</evidence>
<evidence type="ECO:0000256" key="4">
    <source>
        <dbReference type="ARBA" id="ARBA00022824"/>
    </source>
</evidence>
<dbReference type="Proteomes" id="UP000287374">
    <property type="component" value="Unassembled WGS sequence"/>
</dbReference>
<comment type="caution">
    <text evidence="8">The sequence shown here is derived from an EMBL/GenBank/DDBJ whole genome shotgun (WGS) entry which is preliminary data.</text>
</comment>
<dbReference type="GO" id="GO:0012505">
    <property type="term" value="C:endomembrane system"/>
    <property type="evidence" value="ECO:0007669"/>
    <property type="project" value="UniProtKB-SubCell"/>
</dbReference>
<dbReference type="EMBL" id="QHJG01000018">
    <property type="protein sequence ID" value="PWY55476.1"/>
    <property type="molecule type" value="Genomic_DNA"/>
</dbReference>
<dbReference type="Pfam" id="PF07787">
    <property type="entry name" value="TMEM43"/>
    <property type="match status" value="1"/>
</dbReference>
<dbReference type="Proteomes" id="UP000247152">
    <property type="component" value="Unassembled WGS sequence"/>
</dbReference>
<dbReference type="RefSeq" id="WP_110142884.1">
    <property type="nucleotide sequence ID" value="NZ_QHJG01000018.1"/>
</dbReference>
<reference evidence="9 11" key="2">
    <citation type="submission" date="2018-12" db="EMBL/GenBank/DDBJ databases">
        <title>Legionella sp,whole genome shotgun sequence.</title>
        <authorList>
            <person name="Wu H."/>
        </authorList>
    </citation>
    <scope>NUCLEOTIDE SEQUENCE [LARGE SCALE GENOMIC DNA]</scope>
    <source>
        <strain evidence="9">Km489</strain>
        <strain evidence="11">km489</strain>
    </source>
</reference>
<dbReference type="InterPro" id="IPR012430">
    <property type="entry name" value="TMEM43_fam"/>
</dbReference>
<evidence type="ECO:0000256" key="2">
    <source>
        <dbReference type="ARBA" id="ARBA00004586"/>
    </source>
</evidence>
<organism evidence="8 10">
    <name type="scientific">Legionella qingyii</name>
    <dbReference type="NCBI Taxonomy" id="2184757"/>
    <lineage>
        <taxon>Bacteria</taxon>
        <taxon>Pseudomonadati</taxon>
        <taxon>Pseudomonadota</taxon>
        <taxon>Gammaproteobacteria</taxon>
        <taxon>Legionellales</taxon>
        <taxon>Legionellaceae</taxon>
        <taxon>Legionella</taxon>
    </lineage>
</organism>
<evidence type="ECO:0000313" key="8">
    <source>
        <dbReference type="EMBL" id="PWY55476.1"/>
    </source>
</evidence>
<proteinExistence type="predicted"/>
<name>A0A317U3X6_9GAMM</name>
<feature type="transmembrane region" description="Helical" evidence="7">
    <location>
        <begin position="356"/>
        <end position="375"/>
    </location>
</feature>
<evidence type="ECO:0000256" key="3">
    <source>
        <dbReference type="ARBA" id="ARBA00022692"/>
    </source>
</evidence>
<keyword evidence="6 7" id="KW-0472">Membrane</keyword>
<keyword evidence="11" id="KW-1185">Reference proteome</keyword>
<feature type="transmembrane region" description="Helical" evidence="7">
    <location>
        <begin position="288"/>
        <end position="309"/>
    </location>
</feature>
<evidence type="ECO:0000256" key="6">
    <source>
        <dbReference type="ARBA" id="ARBA00023136"/>
    </source>
</evidence>
<dbReference type="GO" id="GO:0006629">
    <property type="term" value="P:lipid metabolic process"/>
    <property type="evidence" value="ECO:0007669"/>
    <property type="project" value="TreeGrafter"/>
</dbReference>
<dbReference type="AlphaFoldDB" id="A0A317U3X6"/>
<evidence type="ECO:0000313" key="10">
    <source>
        <dbReference type="Proteomes" id="UP000247152"/>
    </source>
</evidence>
<keyword evidence="3 7" id="KW-0812">Transmembrane</keyword>
<comment type="subcellular location">
    <subcellularLocation>
        <location evidence="1">Endomembrane system</location>
        <topology evidence="1">Multi-pass membrane protein</topology>
    </subcellularLocation>
    <subcellularLocation>
        <location evidence="2">Endoplasmic reticulum membrane</location>
    </subcellularLocation>
</comment>
<dbReference type="PANTHER" id="PTHR13416:SF2">
    <property type="entry name" value="TRANSMEMBRANE PROTEIN 43"/>
    <property type="match status" value="1"/>
</dbReference>
<keyword evidence="5 7" id="KW-1133">Transmembrane helix</keyword>
<gene>
    <name evidence="8" type="ORF">DGG96_11905</name>
    <name evidence="9" type="ORF">ELY20_12535</name>
</gene>
<evidence type="ECO:0000256" key="1">
    <source>
        <dbReference type="ARBA" id="ARBA00004127"/>
    </source>
</evidence>
<evidence type="ECO:0000256" key="5">
    <source>
        <dbReference type="ARBA" id="ARBA00022989"/>
    </source>
</evidence>
<evidence type="ECO:0000313" key="9">
    <source>
        <dbReference type="EMBL" id="RUR21321.1"/>
    </source>
</evidence>
<reference evidence="8 10" key="1">
    <citation type="submission" date="2018-05" db="EMBL/GenBank/DDBJ databases">
        <title>Legionella qingyii sp.nov., whole genome shotgun sequence.</title>
        <authorList>
            <person name="Wu H."/>
            <person name="Zhu Q."/>
            <person name="Hu C."/>
        </authorList>
    </citation>
    <scope>NUCLEOTIDE SEQUENCE [LARGE SCALE GENOMIC DNA]</scope>
    <source>
        <strain evidence="8 10">HEB18</strain>
    </source>
</reference>
<dbReference type="GO" id="GO:0071763">
    <property type="term" value="P:nuclear membrane organization"/>
    <property type="evidence" value="ECO:0007669"/>
    <property type="project" value="TreeGrafter"/>
</dbReference>
<protein>
    <submittedName>
        <fullName evidence="8">Uncharacterized protein</fullName>
    </submittedName>
</protein>
<dbReference type="PANTHER" id="PTHR13416">
    <property type="match status" value="1"/>
</dbReference>
<accession>A0A317U3X6</accession>
<dbReference type="OrthoDB" id="273988at2"/>
<dbReference type="EMBL" id="RZGX01000017">
    <property type="protein sequence ID" value="RUR21321.1"/>
    <property type="molecule type" value="Genomic_DNA"/>
</dbReference>
<sequence length="390" mass="43031">MADEEITTTSWFSRLKEALLGIFIGIALIIGAIVLVFWNEQHSLHMAQSLAQTKNILIAVPNAPINKQNNLKVIYLSGLATTKDHLEDSLLGITVNAISLNRKVEMYQWKQKTETRTESQLGGSEKHITTYSYDKVWSERLIDSSNFKTPEGHQNPKSMPIQSQVHFAKTVTVGDFLLPDTLVKQIDISQPINLAQVNQEALKNQFNKPVTLINNELYLGQDGQSPQLGDIRINLTAVEPQTVSIIAQQIGDTLQEYRAPAGQSVILLSTGQHSPDEMIAQAESQNTLLAWVLRLFSLLLFIGGFSLIMKPLVIMADVVPFIGAVVGFGTGFVAFLLGFSVWLVATAIAWFATRPLMSIGLLIIAVIGSYILILLKTKKSKLSLPETTHN</sequence>
<evidence type="ECO:0000313" key="11">
    <source>
        <dbReference type="Proteomes" id="UP000287374"/>
    </source>
</evidence>
<keyword evidence="4" id="KW-0256">Endoplasmic reticulum</keyword>
<feature type="transmembrane region" description="Helical" evidence="7">
    <location>
        <begin position="321"/>
        <end position="350"/>
    </location>
</feature>
<feature type="transmembrane region" description="Helical" evidence="7">
    <location>
        <begin position="18"/>
        <end position="38"/>
    </location>
</feature>